<name>A0A1Q2HQ56_9BACT</name>
<protein>
    <submittedName>
        <fullName evidence="7">Arylsulfatase</fullName>
        <ecNumber evidence="7">3.1.6.1</ecNumber>
    </submittedName>
</protein>
<dbReference type="InterPro" id="IPR017850">
    <property type="entry name" value="Alkaline_phosphatase_core_sf"/>
</dbReference>
<evidence type="ECO:0000259" key="6">
    <source>
        <dbReference type="Pfam" id="PF00884"/>
    </source>
</evidence>
<dbReference type="STRING" id="1940790.L21SP3_01177"/>
<dbReference type="GO" id="GO:0046872">
    <property type="term" value="F:metal ion binding"/>
    <property type="evidence" value="ECO:0007669"/>
    <property type="project" value="UniProtKB-KW"/>
</dbReference>
<sequence length="471" mass="53302" precursor="true">MLSRRQALKMMGLAAFAPAGFAAASERKPNVIVVLSDDAGYADFGFTGCEDTPTPNLDALSRQGTTCRQGYVTASVCGPSRAGLITGRYQQRFGHECNGPNSPVEGYSMDDMGLDPSEKTIGARMQTQGYKTFAAGKWHLGYQEQFHPCKRGFDEFYGFLSGARHYFTNKDVDETHALRTCDEKIDEDKIRYMTTDLTDASMKFIENNKDRPFFIYLCYNAVHTPMEAPDHLIDKYRKIDPRRRRIHNAMTESLDTNVGRLQDKLNKLGLDDNTLLFFVNDNGGATNNGSRNGKLRGMKGSKWEGGIRVPFIVKWPGEIPAGKDYNYPVSTLDIMPTSLAAAGADKKQMNSGKPLDGVNLLPYLQGKNKSRPHNILFWRRAVAGAVRKGDWKLIKAGDNPLLLFNLAEDESETANLAKKHPDKVKELLQEYENWEKQLKEPKWREGKKWERNQILKHRMEVDTRAEERKYP</sequence>
<evidence type="ECO:0000256" key="2">
    <source>
        <dbReference type="ARBA" id="ARBA00022723"/>
    </source>
</evidence>
<evidence type="ECO:0000313" key="8">
    <source>
        <dbReference type="Proteomes" id="UP000188273"/>
    </source>
</evidence>
<keyword evidence="3 7" id="KW-0378">Hydrolase</keyword>
<keyword evidence="2" id="KW-0479">Metal-binding</keyword>
<gene>
    <name evidence="7" type="primary">atsA_14</name>
    <name evidence="7" type="ORF">L21SP3_01177</name>
</gene>
<evidence type="ECO:0000313" key="7">
    <source>
        <dbReference type="EMBL" id="AQQ09373.1"/>
    </source>
</evidence>
<evidence type="ECO:0000256" key="4">
    <source>
        <dbReference type="ARBA" id="ARBA00022837"/>
    </source>
</evidence>
<comment type="similarity">
    <text evidence="1">Belongs to the sulfatase family.</text>
</comment>
<keyword evidence="5" id="KW-0732">Signal</keyword>
<organism evidence="7 8">
    <name type="scientific">Sedimentisphaera cyanobacteriorum</name>
    <dbReference type="NCBI Taxonomy" id="1940790"/>
    <lineage>
        <taxon>Bacteria</taxon>
        <taxon>Pseudomonadati</taxon>
        <taxon>Planctomycetota</taxon>
        <taxon>Phycisphaerae</taxon>
        <taxon>Sedimentisphaerales</taxon>
        <taxon>Sedimentisphaeraceae</taxon>
        <taxon>Sedimentisphaera</taxon>
    </lineage>
</organism>
<reference evidence="8" key="1">
    <citation type="submission" date="2017-02" db="EMBL/GenBank/DDBJ databases">
        <title>Comparative genomics and description of representatives of a novel lineage of planctomycetes thriving in anoxic sediments.</title>
        <authorList>
            <person name="Spring S."/>
            <person name="Bunk B."/>
            <person name="Sproer C."/>
            <person name="Klenk H.-P."/>
        </authorList>
    </citation>
    <scope>NUCLEOTIDE SEQUENCE [LARGE SCALE GENOMIC DNA]</scope>
    <source>
        <strain evidence="8">L21-RPul-D3</strain>
    </source>
</reference>
<proteinExistence type="inferred from homology"/>
<dbReference type="Gene3D" id="3.40.720.10">
    <property type="entry name" value="Alkaline Phosphatase, subunit A"/>
    <property type="match status" value="1"/>
</dbReference>
<dbReference type="EMBL" id="CP019633">
    <property type="protein sequence ID" value="AQQ09373.1"/>
    <property type="molecule type" value="Genomic_DNA"/>
</dbReference>
<dbReference type="InterPro" id="IPR050738">
    <property type="entry name" value="Sulfatase"/>
</dbReference>
<feature type="chain" id="PRO_5013088931" evidence="5">
    <location>
        <begin position="23"/>
        <end position="471"/>
    </location>
</feature>
<dbReference type="RefSeq" id="WP_077539971.1">
    <property type="nucleotide sequence ID" value="NZ_CP019633.1"/>
</dbReference>
<dbReference type="InterPro" id="IPR024607">
    <property type="entry name" value="Sulfatase_CS"/>
</dbReference>
<keyword evidence="4" id="KW-0106">Calcium</keyword>
<evidence type="ECO:0000256" key="1">
    <source>
        <dbReference type="ARBA" id="ARBA00008779"/>
    </source>
</evidence>
<dbReference type="Pfam" id="PF00884">
    <property type="entry name" value="Sulfatase"/>
    <property type="match status" value="1"/>
</dbReference>
<dbReference type="KEGG" id="pbu:L21SP3_01177"/>
<dbReference type="PROSITE" id="PS00523">
    <property type="entry name" value="SULFATASE_1"/>
    <property type="match status" value="1"/>
</dbReference>
<evidence type="ECO:0000256" key="3">
    <source>
        <dbReference type="ARBA" id="ARBA00022801"/>
    </source>
</evidence>
<keyword evidence="8" id="KW-1185">Reference proteome</keyword>
<dbReference type="SUPFAM" id="SSF53649">
    <property type="entry name" value="Alkaline phosphatase-like"/>
    <property type="match status" value="1"/>
</dbReference>
<dbReference type="PROSITE" id="PS00149">
    <property type="entry name" value="SULFATASE_2"/>
    <property type="match status" value="1"/>
</dbReference>
<dbReference type="EC" id="3.1.6.1" evidence="7"/>
<evidence type="ECO:0000256" key="5">
    <source>
        <dbReference type="SAM" id="SignalP"/>
    </source>
</evidence>
<dbReference type="Gene3D" id="3.30.1120.10">
    <property type="match status" value="1"/>
</dbReference>
<accession>A0A1Q2HQ56</accession>
<dbReference type="InterPro" id="IPR000917">
    <property type="entry name" value="Sulfatase_N"/>
</dbReference>
<feature type="signal peptide" evidence="5">
    <location>
        <begin position="1"/>
        <end position="22"/>
    </location>
</feature>
<dbReference type="AlphaFoldDB" id="A0A1Q2HQ56"/>
<dbReference type="GO" id="GO:0004065">
    <property type="term" value="F:arylsulfatase activity"/>
    <property type="evidence" value="ECO:0007669"/>
    <property type="project" value="UniProtKB-EC"/>
</dbReference>
<dbReference type="OrthoDB" id="9783154at2"/>
<dbReference type="PANTHER" id="PTHR42693:SF53">
    <property type="entry name" value="ENDO-4-O-SULFATASE"/>
    <property type="match status" value="1"/>
</dbReference>
<dbReference type="PANTHER" id="PTHR42693">
    <property type="entry name" value="ARYLSULFATASE FAMILY MEMBER"/>
    <property type="match status" value="1"/>
</dbReference>
<dbReference type="Proteomes" id="UP000188273">
    <property type="component" value="Chromosome"/>
</dbReference>
<feature type="domain" description="Sulfatase N-terminal" evidence="6">
    <location>
        <begin position="29"/>
        <end position="344"/>
    </location>
</feature>